<dbReference type="CDD" id="cd00093">
    <property type="entry name" value="HTH_XRE"/>
    <property type="match status" value="1"/>
</dbReference>
<protein>
    <submittedName>
        <fullName evidence="5">Transcriptional regulator</fullName>
    </submittedName>
</protein>
<dbReference type="Gene3D" id="1.10.260.40">
    <property type="entry name" value="lambda repressor-like DNA-binding domains"/>
    <property type="match status" value="1"/>
</dbReference>
<sequence length="103" mass="11437">MKDTAFQELLTSIRQAGRIRRGTLKPARVTTFRPADVKSIREKLKASQAEFALMIGVSIATLRNWEQGRRRPEGPALALLRVAARNPRAVAEALHRPPRKGAA</sequence>
<dbReference type="Proteomes" id="UP001179121">
    <property type="component" value="Chromosome"/>
</dbReference>
<keyword evidence="3" id="KW-0804">Transcription</keyword>
<evidence type="ECO:0000313" key="6">
    <source>
        <dbReference type="Proteomes" id="UP001179121"/>
    </source>
</evidence>
<organism evidence="5 6">
    <name type="scientific">Nitrospira tepida</name>
    <dbReference type="NCBI Taxonomy" id="2973512"/>
    <lineage>
        <taxon>Bacteria</taxon>
        <taxon>Pseudomonadati</taxon>
        <taxon>Nitrospirota</taxon>
        <taxon>Nitrospiria</taxon>
        <taxon>Nitrospirales</taxon>
        <taxon>Nitrospiraceae</taxon>
        <taxon>Nitrospira</taxon>
    </lineage>
</organism>
<keyword evidence="6" id="KW-1185">Reference proteome</keyword>
<evidence type="ECO:0000313" key="5">
    <source>
        <dbReference type="EMBL" id="CAI4029711.1"/>
    </source>
</evidence>
<accession>A0AA86MVD9</accession>
<evidence type="ECO:0000256" key="3">
    <source>
        <dbReference type="ARBA" id="ARBA00023163"/>
    </source>
</evidence>
<feature type="domain" description="HTH cro/C1-type" evidence="4">
    <location>
        <begin position="37"/>
        <end position="72"/>
    </location>
</feature>
<dbReference type="EMBL" id="OX365700">
    <property type="protein sequence ID" value="CAI4029711.1"/>
    <property type="molecule type" value="Genomic_DNA"/>
</dbReference>
<dbReference type="InterPro" id="IPR052359">
    <property type="entry name" value="HTH-type_reg/antitoxin"/>
</dbReference>
<gene>
    <name evidence="5" type="ORF">DNFV4_00129</name>
</gene>
<dbReference type="PANTHER" id="PTHR36511">
    <property type="entry name" value="MERR FAMILY BACTERIAL REGULATORY PROTEIN"/>
    <property type="match status" value="1"/>
</dbReference>
<dbReference type="GO" id="GO:0003677">
    <property type="term" value="F:DNA binding"/>
    <property type="evidence" value="ECO:0007669"/>
    <property type="project" value="UniProtKB-KW"/>
</dbReference>
<dbReference type="SUPFAM" id="SSF47413">
    <property type="entry name" value="lambda repressor-like DNA-binding domains"/>
    <property type="match status" value="1"/>
</dbReference>
<dbReference type="InterPro" id="IPR001387">
    <property type="entry name" value="Cro/C1-type_HTH"/>
</dbReference>
<keyword evidence="2" id="KW-0238">DNA-binding</keyword>
<keyword evidence="1" id="KW-0805">Transcription regulation</keyword>
<evidence type="ECO:0000256" key="1">
    <source>
        <dbReference type="ARBA" id="ARBA00023015"/>
    </source>
</evidence>
<dbReference type="NCBIfam" id="NF041265">
    <property type="entry name" value="NadS"/>
    <property type="match status" value="1"/>
</dbReference>
<name>A0AA86MVD9_9BACT</name>
<dbReference type="SMART" id="SM00530">
    <property type="entry name" value="HTH_XRE"/>
    <property type="match status" value="1"/>
</dbReference>
<dbReference type="InterPro" id="IPR047761">
    <property type="entry name" value="NadS-like"/>
</dbReference>
<dbReference type="PANTHER" id="PTHR36511:SF3">
    <property type="entry name" value="ANTITOXIN HIGA-2"/>
    <property type="match status" value="1"/>
</dbReference>
<proteinExistence type="predicted"/>
<evidence type="ECO:0000256" key="2">
    <source>
        <dbReference type="ARBA" id="ARBA00023125"/>
    </source>
</evidence>
<dbReference type="KEGG" id="nti:DNFV4_00129"/>
<dbReference type="PROSITE" id="PS50943">
    <property type="entry name" value="HTH_CROC1"/>
    <property type="match status" value="1"/>
</dbReference>
<evidence type="ECO:0000259" key="4">
    <source>
        <dbReference type="PROSITE" id="PS50943"/>
    </source>
</evidence>
<dbReference type="InterPro" id="IPR010982">
    <property type="entry name" value="Lambda_DNA-bd_dom_sf"/>
</dbReference>
<dbReference type="Pfam" id="PF01381">
    <property type="entry name" value="HTH_3"/>
    <property type="match status" value="1"/>
</dbReference>
<dbReference type="RefSeq" id="WP_289266737.1">
    <property type="nucleotide sequence ID" value="NZ_OX365700.1"/>
</dbReference>
<dbReference type="AlphaFoldDB" id="A0AA86MVD9"/>
<reference evidence="5" key="1">
    <citation type="submission" date="2022-10" db="EMBL/GenBank/DDBJ databases">
        <authorList>
            <person name="Koch H."/>
        </authorList>
    </citation>
    <scope>NUCLEOTIDE SEQUENCE</scope>
    <source>
        <strain evidence="5">DNF</strain>
    </source>
</reference>